<sequence>MSHENLVITSIAVHETQHLVASSRINQYFRNRHRVLIFWCSPVEISKIYTNSPPAILFLHRYNIRDPFGIPASPDEASFYHLFDFFLDFFQDFGLHLSYSLLERPKSWLERKSKLHDVSIQPRHLCVIPGKTICIFF</sequence>
<dbReference type="AlphaFoldDB" id="A0A2T8IBB0"/>
<reference evidence="1" key="1">
    <citation type="submission" date="2018-04" db="EMBL/GenBank/DDBJ databases">
        <title>WGS assembly of Panicum hallii.</title>
        <authorList>
            <person name="Lovell J."/>
            <person name="Jenkins J."/>
            <person name="Lowry D."/>
            <person name="Mamidi S."/>
            <person name="Sreedasyam A."/>
            <person name="Weng X."/>
            <person name="Barry K."/>
            <person name="Bonette J."/>
            <person name="Campitelli B."/>
            <person name="Daum C."/>
            <person name="Gordon S."/>
            <person name="Gould B."/>
            <person name="Lipzen A."/>
            <person name="Macqueen A."/>
            <person name="Palacio-Mejia J."/>
            <person name="Plott C."/>
            <person name="Shakirov E."/>
            <person name="Shu S."/>
            <person name="Yoshinaga Y."/>
            <person name="Zane M."/>
            <person name="Rokhsar D."/>
            <person name="Grimwood J."/>
            <person name="Schmutz J."/>
            <person name="Juenger T."/>
        </authorList>
    </citation>
    <scope>NUCLEOTIDE SEQUENCE [LARGE SCALE GENOMIC DNA]</scope>
    <source>
        <strain evidence="1">FIL2</strain>
    </source>
</reference>
<organism evidence="1">
    <name type="scientific">Panicum hallii</name>
    <dbReference type="NCBI Taxonomy" id="206008"/>
    <lineage>
        <taxon>Eukaryota</taxon>
        <taxon>Viridiplantae</taxon>
        <taxon>Streptophyta</taxon>
        <taxon>Embryophyta</taxon>
        <taxon>Tracheophyta</taxon>
        <taxon>Spermatophyta</taxon>
        <taxon>Magnoliopsida</taxon>
        <taxon>Liliopsida</taxon>
        <taxon>Poales</taxon>
        <taxon>Poaceae</taxon>
        <taxon>PACMAD clade</taxon>
        <taxon>Panicoideae</taxon>
        <taxon>Panicodae</taxon>
        <taxon>Paniceae</taxon>
        <taxon>Panicinae</taxon>
        <taxon>Panicum</taxon>
        <taxon>Panicum sect. Panicum</taxon>
    </lineage>
</organism>
<name>A0A2T8IBB0_9POAL</name>
<proteinExistence type="predicted"/>
<accession>A0A2T8IBB0</accession>
<dbReference type="Proteomes" id="UP000243499">
    <property type="component" value="Chromosome 7"/>
</dbReference>
<protein>
    <submittedName>
        <fullName evidence="1">Uncharacterized protein</fullName>
    </submittedName>
</protein>
<gene>
    <name evidence="1" type="ORF">PAHAL_7G078100</name>
</gene>
<dbReference type="Gramene" id="PVH34976">
    <property type="protein sequence ID" value="PVH34976"/>
    <property type="gene ID" value="PAHAL_7G078100"/>
</dbReference>
<dbReference type="EMBL" id="CM008052">
    <property type="protein sequence ID" value="PVH34976.1"/>
    <property type="molecule type" value="Genomic_DNA"/>
</dbReference>
<evidence type="ECO:0000313" key="1">
    <source>
        <dbReference type="EMBL" id="PVH34976.1"/>
    </source>
</evidence>